<evidence type="ECO:0000313" key="4">
    <source>
        <dbReference type="Proteomes" id="UP000033608"/>
    </source>
</evidence>
<dbReference type="RefSeq" id="WP_046133808.1">
    <property type="nucleotide sequence ID" value="NZ_FQVC01000003.1"/>
</dbReference>
<reference evidence="3 5" key="2">
    <citation type="submission" date="2016-11" db="EMBL/GenBank/DDBJ databases">
        <authorList>
            <person name="Jaros S."/>
            <person name="Januszkiewicz K."/>
            <person name="Wedrychowicz H."/>
        </authorList>
    </citation>
    <scope>NUCLEOTIDE SEQUENCE [LARGE SCALE GENOMIC DNA]</scope>
    <source>
        <strain evidence="3 5">DSM 17137</strain>
    </source>
</reference>
<evidence type="ECO:0000256" key="1">
    <source>
        <dbReference type="SAM" id="MobiDB-lite"/>
    </source>
</evidence>
<dbReference type="PATRIC" id="fig|1121477.3.peg.1593"/>
<evidence type="ECO:0000313" key="3">
    <source>
        <dbReference type="EMBL" id="SHE87274.1"/>
    </source>
</evidence>
<feature type="region of interest" description="Disordered" evidence="1">
    <location>
        <begin position="68"/>
        <end position="97"/>
    </location>
</feature>
<dbReference type="Proteomes" id="UP000033608">
    <property type="component" value="Unassembled WGS sequence"/>
</dbReference>
<dbReference type="Proteomes" id="UP000184533">
    <property type="component" value="Unassembled WGS sequence"/>
</dbReference>
<name>A0A0F5LWA5_9HYPH</name>
<protein>
    <submittedName>
        <fullName evidence="2">Uncharacterized protein</fullName>
    </submittedName>
</protein>
<gene>
    <name evidence="3" type="ORF">SAMN02745223_01284</name>
    <name evidence="2" type="ORF">VW29_02695</name>
</gene>
<organism evidence="2 4">
    <name type="scientific">Devosia limi DSM 17137</name>
    <dbReference type="NCBI Taxonomy" id="1121477"/>
    <lineage>
        <taxon>Bacteria</taxon>
        <taxon>Pseudomonadati</taxon>
        <taxon>Pseudomonadota</taxon>
        <taxon>Alphaproteobacteria</taxon>
        <taxon>Hyphomicrobiales</taxon>
        <taxon>Devosiaceae</taxon>
        <taxon>Devosia</taxon>
    </lineage>
</organism>
<evidence type="ECO:0000313" key="5">
    <source>
        <dbReference type="Proteomes" id="UP000184533"/>
    </source>
</evidence>
<evidence type="ECO:0000313" key="2">
    <source>
        <dbReference type="EMBL" id="KKB86479.1"/>
    </source>
</evidence>
<reference evidence="2 4" key="1">
    <citation type="submission" date="2015-03" db="EMBL/GenBank/DDBJ databases">
        <authorList>
            <person name="Hassan Y.I."/>
            <person name="Lepp D."/>
            <person name="Zhou T."/>
        </authorList>
    </citation>
    <scope>NUCLEOTIDE SEQUENCE [LARGE SCALE GENOMIC DNA]</scope>
    <source>
        <strain evidence="2 4">DSM 17137</strain>
    </source>
</reference>
<sequence>MHTEHEVRAVEIVDNGTAYTATYYVEHGVIVAKLDEQVMRVPVGLVDPHKTVRALLAARIQRAARLSKHRDEWTSATAETAPRGRGRPKLVPLEPET</sequence>
<dbReference type="EMBL" id="LAJF01000036">
    <property type="protein sequence ID" value="KKB86479.1"/>
    <property type="molecule type" value="Genomic_DNA"/>
</dbReference>
<dbReference type="AlphaFoldDB" id="A0A0F5LWA5"/>
<dbReference type="EMBL" id="FQVC01000003">
    <property type="protein sequence ID" value="SHE87274.1"/>
    <property type="molecule type" value="Genomic_DNA"/>
</dbReference>
<accession>A0A0F5LWA5</accession>
<proteinExistence type="predicted"/>
<keyword evidence="4" id="KW-1185">Reference proteome</keyword>